<feature type="transmembrane region" description="Helical" evidence="1">
    <location>
        <begin position="6"/>
        <end position="29"/>
    </location>
</feature>
<comment type="caution">
    <text evidence="2">The sequence shown here is derived from an EMBL/GenBank/DDBJ whole genome shotgun (WGS) entry which is preliminary data.</text>
</comment>
<dbReference type="Proteomes" id="UP000622653">
    <property type="component" value="Unassembled WGS sequence"/>
</dbReference>
<dbReference type="EMBL" id="JADKPV010000001">
    <property type="protein sequence ID" value="MBF4500391.1"/>
    <property type="molecule type" value="Genomic_DNA"/>
</dbReference>
<gene>
    <name evidence="2" type="ORF">IRY55_03355</name>
</gene>
<evidence type="ECO:0008006" key="4">
    <source>
        <dbReference type="Google" id="ProtNLM"/>
    </source>
</evidence>
<proteinExistence type="predicted"/>
<dbReference type="AlphaFoldDB" id="A0A8J7GBC3"/>
<reference evidence="2" key="1">
    <citation type="submission" date="2020-11" db="EMBL/GenBank/DDBJ databases">
        <title>Multidrug resistant novel bacterium Savagea serpentis sp. nov., isolated from the scats of a vine snake (Ahaetulla nasuta).</title>
        <authorList>
            <person name="Venkata Ramana V."/>
            <person name="Vikas Patil S."/>
            <person name="Yogita Lugani V."/>
        </authorList>
    </citation>
    <scope>NUCLEOTIDE SEQUENCE</scope>
    <source>
        <strain evidence="2">SN6</strain>
    </source>
</reference>
<organism evidence="2 3">
    <name type="scientific">Savagea serpentis</name>
    <dbReference type="NCBI Taxonomy" id="2785297"/>
    <lineage>
        <taxon>Bacteria</taxon>
        <taxon>Bacillati</taxon>
        <taxon>Bacillota</taxon>
        <taxon>Bacilli</taxon>
        <taxon>Bacillales</taxon>
        <taxon>Caryophanaceae</taxon>
        <taxon>Savagea</taxon>
    </lineage>
</organism>
<keyword evidence="1" id="KW-0812">Transmembrane</keyword>
<keyword evidence="3" id="KW-1185">Reference proteome</keyword>
<dbReference type="InterPro" id="IPR017259">
    <property type="entry name" value="UCP037672"/>
</dbReference>
<name>A0A8J7GBC3_9BACL</name>
<evidence type="ECO:0000313" key="3">
    <source>
        <dbReference type="Proteomes" id="UP000622653"/>
    </source>
</evidence>
<keyword evidence="1" id="KW-1133">Transmembrane helix</keyword>
<evidence type="ECO:0000256" key="1">
    <source>
        <dbReference type="SAM" id="Phobius"/>
    </source>
</evidence>
<keyword evidence="1" id="KW-0472">Membrane</keyword>
<sequence>MNILLLVIILFFVAFGLMLQFSRSELFLAGFRLIEKQGGKVADEAKLLRTGAYAFYGYAGVVGIIWFAYAREESYFYMIALLAFIIVTYLAILELNKNKK</sequence>
<feature type="transmembrane region" description="Helical" evidence="1">
    <location>
        <begin position="50"/>
        <end position="69"/>
    </location>
</feature>
<dbReference type="RefSeq" id="WP_194561832.1">
    <property type="nucleotide sequence ID" value="NZ_JADKPV010000001.1"/>
</dbReference>
<dbReference type="Pfam" id="PF12650">
    <property type="entry name" value="DUF3784"/>
    <property type="match status" value="1"/>
</dbReference>
<accession>A0A8J7GBC3</accession>
<feature type="transmembrane region" description="Helical" evidence="1">
    <location>
        <begin position="75"/>
        <end position="95"/>
    </location>
</feature>
<protein>
    <recommendedName>
        <fullName evidence="4">DUF3784 domain-containing protein</fullName>
    </recommendedName>
</protein>
<evidence type="ECO:0000313" key="2">
    <source>
        <dbReference type="EMBL" id="MBF4500391.1"/>
    </source>
</evidence>